<reference evidence="5" key="1">
    <citation type="submission" date="2022-11" db="EMBL/GenBank/DDBJ databases">
        <title>Centuries of genome instability and evolution in soft-shell clam transmissible cancer (bioRxiv).</title>
        <authorList>
            <person name="Hart S.F.M."/>
            <person name="Yonemitsu M.A."/>
            <person name="Giersch R.M."/>
            <person name="Beal B.F."/>
            <person name="Arriagada G."/>
            <person name="Davis B.W."/>
            <person name="Ostrander E.A."/>
            <person name="Goff S.P."/>
            <person name="Metzger M.J."/>
        </authorList>
    </citation>
    <scope>NUCLEOTIDE SEQUENCE</scope>
    <source>
        <strain evidence="5">MELC-2E11</strain>
        <tissue evidence="5">Siphon/mantle</tissue>
    </source>
</reference>
<dbReference type="InterPro" id="IPR050734">
    <property type="entry name" value="PIH1/Kintoun_subfamily"/>
</dbReference>
<dbReference type="Pfam" id="PF18201">
    <property type="entry name" value="PIH1_CS"/>
    <property type="match status" value="1"/>
</dbReference>
<evidence type="ECO:0000259" key="4">
    <source>
        <dbReference type="Pfam" id="PF18201"/>
    </source>
</evidence>
<feature type="domain" description="PIH1 N-terminal" evidence="3">
    <location>
        <begin position="51"/>
        <end position="169"/>
    </location>
</feature>
<evidence type="ECO:0000313" key="5">
    <source>
        <dbReference type="EMBL" id="WAR04668.1"/>
    </source>
</evidence>
<dbReference type="InterPro" id="IPR041442">
    <property type="entry name" value="PIH1D1/2/3_CS-like"/>
</dbReference>
<name>A0ABY7E3U3_MYAAR</name>
<evidence type="ECO:0000256" key="1">
    <source>
        <dbReference type="ARBA" id="ARBA00008511"/>
    </source>
</evidence>
<dbReference type="PANTHER" id="PTHR22997">
    <property type="entry name" value="PIH1 DOMAIN-CONTAINING PROTEIN 1"/>
    <property type="match status" value="1"/>
</dbReference>
<evidence type="ECO:0000259" key="3">
    <source>
        <dbReference type="Pfam" id="PF08190"/>
    </source>
</evidence>
<dbReference type="InterPro" id="IPR012981">
    <property type="entry name" value="PIH1_N"/>
</dbReference>
<accession>A0ABY7E3U3</accession>
<evidence type="ECO:0000313" key="6">
    <source>
        <dbReference type="Proteomes" id="UP001164746"/>
    </source>
</evidence>
<dbReference type="Proteomes" id="UP001164746">
    <property type="component" value="Chromosome 5"/>
</dbReference>
<evidence type="ECO:0000256" key="2">
    <source>
        <dbReference type="ARBA" id="ARBA00040541"/>
    </source>
</evidence>
<comment type="similarity">
    <text evidence="1">Belongs to the PIH1 family.</text>
</comment>
<gene>
    <name evidence="5" type="ORF">MAR_020037</name>
</gene>
<proteinExistence type="inferred from homology"/>
<organism evidence="5 6">
    <name type="scientific">Mya arenaria</name>
    <name type="common">Soft-shell clam</name>
    <dbReference type="NCBI Taxonomy" id="6604"/>
    <lineage>
        <taxon>Eukaryota</taxon>
        <taxon>Metazoa</taxon>
        <taxon>Spiralia</taxon>
        <taxon>Lophotrochozoa</taxon>
        <taxon>Mollusca</taxon>
        <taxon>Bivalvia</taxon>
        <taxon>Autobranchia</taxon>
        <taxon>Heteroconchia</taxon>
        <taxon>Euheterodonta</taxon>
        <taxon>Imparidentia</taxon>
        <taxon>Neoheterodontei</taxon>
        <taxon>Myida</taxon>
        <taxon>Myoidea</taxon>
        <taxon>Myidae</taxon>
        <taxon>Mya</taxon>
    </lineage>
</organism>
<dbReference type="EMBL" id="CP111016">
    <property type="protein sequence ID" value="WAR04668.1"/>
    <property type="molecule type" value="Genomic_DNA"/>
</dbReference>
<keyword evidence="6" id="KW-1185">Reference proteome</keyword>
<feature type="domain" description="PIH1D1/2/3 CS-like" evidence="4">
    <location>
        <begin position="271"/>
        <end position="337"/>
    </location>
</feature>
<dbReference type="Pfam" id="PF08190">
    <property type="entry name" value="PIH1"/>
    <property type="match status" value="1"/>
</dbReference>
<sequence length="338" mass="37903">MAGTGEYSSEAMMQKASHIWSMLDDMADSDPSGYKKFIDKQMMERKEFMSPPEPHMCVQTWMTKPDNVAFYINFCTWKRIPEPANSEEPVKVAGSAVSQISDDRGKAAVTAVAFNQKVLDEFGRDPVRKSDQDILIQIAMDFIEKQHSHIKLNRKYKVLDRTHKGSVKMIQESLSQAFRTKDKDIDENLANMVKSFAPLATESPETLIGQLHKEESSENNLTTEHSFNENLSGIKLNTQPVKKGLIEEVTSNGSDASLPEPVYKLETSSAGDSLTLRLELPGVKSVTECELDISKDDVSLLVEDKYELKLSLPRTVDDARASAKFIKKTSTLTLQMPF</sequence>
<dbReference type="CDD" id="cd00298">
    <property type="entry name" value="ACD_sHsps_p23-like"/>
    <property type="match status" value="1"/>
</dbReference>
<protein>
    <recommendedName>
        <fullName evidence="2">PIH1 domain-containing protein 2</fullName>
    </recommendedName>
</protein>
<dbReference type="PANTHER" id="PTHR22997:SF6">
    <property type="entry name" value="PIH1 DOMAIN-CONTAINING PROTEIN 2"/>
    <property type="match status" value="1"/>
</dbReference>